<dbReference type="PANTHER" id="PTHR10584">
    <property type="entry name" value="SUGAR KINASE"/>
    <property type="match status" value="1"/>
</dbReference>
<keyword evidence="2 4" id="KW-0418">Kinase</keyword>
<organism evidence="4 5">
    <name type="scientific">Cypionkella aquatica</name>
    <dbReference type="NCBI Taxonomy" id="1756042"/>
    <lineage>
        <taxon>Bacteria</taxon>
        <taxon>Pseudomonadati</taxon>
        <taxon>Pseudomonadota</taxon>
        <taxon>Alphaproteobacteria</taxon>
        <taxon>Rhodobacterales</taxon>
        <taxon>Paracoccaceae</taxon>
        <taxon>Cypionkella</taxon>
    </lineage>
</organism>
<comment type="caution">
    <text evidence="4">The sequence shown here is derived from an EMBL/GenBank/DDBJ whole genome shotgun (WGS) entry which is preliminary data.</text>
</comment>
<dbReference type="SUPFAM" id="SSF53613">
    <property type="entry name" value="Ribokinase-like"/>
    <property type="match status" value="1"/>
</dbReference>
<keyword evidence="1" id="KW-0808">Transferase</keyword>
<proteinExistence type="predicted"/>
<dbReference type="EMBL" id="BSPP01000002">
    <property type="protein sequence ID" value="GLS85219.1"/>
    <property type="molecule type" value="Genomic_DNA"/>
</dbReference>
<dbReference type="GO" id="GO:0005829">
    <property type="term" value="C:cytosol"/>
    <property type="evidence" value="ECO:0007669"/>
    <property type="project" value="TreeGrafter"/>
</dbReference>
<dbReference type="Proteomes" id="UP001157355">
    <property type="component" value="Unassembled WGS sequence"/>
</dbReference>
<evidence type="ECO:0000256" key="1">
    <source>
        <dbReference type="ARBA" id="ARBA00022679"/>
    </source>
</evidence>
<feature type="domain" description="Carbohydrate kinase PfkB" evidence="3">
    <location>
        <begin position="21"/>
        <end position="318"/>
    </location>
</feature>
<dbReference type="AlphaFoldDB" id="A0AA37WZ06"/>
<dbReference type="InterPro" id="IPR011611">
    <property type="entry name" value="PfkB_dom"/>
</dbReference>
<protein>
    <submittedName>
        <fullName evidence="4">Sugar kinase</fullName>
    </submittedName>
</protein>
<dbReference type="InterPro" id="IPR002173">
    <property type="entry name" value="Carboh/pur_kinase_PfkB_CS"/>
</dbReference>
<dbReference type="GO" id="GO:0016301">
    <property type="term" value="F:kinase activity"/>
    <property type="evidence" value="ECO:0007669"/>
    <property type="project" value="UniProtKB-KW"/>
</dbReference>
<evidence type="ECO:0000259" key="3">
    <source>
        <dbReference type="Pfam" id="PF00294"/>
    </source>
</evidence>
<sequence length="328" mass="34039">MTTLAPRQGIACAGNWIVDIVHSIDAWPQKSELVRIRHEATGVGGGAANVILDLAAFQTGLPLYAVGLIGTDTHADLCLAACKAAKVDTRWLKQTATHPTAHTQVMNVPGDSRTFFYHPGANDALAESDIPVEAIAAENAKIFYLGYPNLLATLDAVEPDGETPAARLLSRARAAGMITCVDLVSAANADFAATVKATLPHADYLFLNEIEAARATNRADIAPDDRARLLEAATALQAAGAKTVILHTGTLALWLEDAALWSSPDPVDPAEILSPVGAGDAFCAGAIYAIHQGQGPAQALRLGHKAAAASLKGATATDGIPPLAVLNL</sequence>
<dbReference type="PANTHER" id="PTHR10584:SF166">
    <property type="entry name" value="RIBOKINASE"/>
    <property type="match status" value="1"/>
</dbReference>
<evidence type="ECO:0000313" key="5">
    <source>
        <dbReference type="Proteomes" id="UP001157355"/>
    </source>
</evidence>
<gene>
    <name evidence="4" type="ORF">GCM10010873_01920</name>
</gene>
<dbReference type="Pfam" id="PF00294">
    <property type="entry name" value="PfkB"/>
    <property type="match status" value="1"/>
</dbReference>
<keyword evidence="5" id="KW-1185">Reference proteome</keyword>
<dbReference type="RefSeq" id="WP_284323447.1">
    <property type="nucleotide sequence ID" value="NZ_BSPP01000002.1"/>
</dbReference>
<dbReference type="PROSITE" id="PS00584">
    <property type="entry name" value="PFKB_KINASES_2"/>
    <property type="match status" value="1"/>
</dbReference>
<dbReference type="InterPro" id="IPR029056">
    <property type="entry name" value="Ribokinase-like"/>
</dbReference>
<dbReference type="Gene3D" id="3.40.1190.20">
    <property type="match status" value="1"/>
</dbReference>
<accession>A0AA37WZ06</accession>
<evidence type="ECO:0000256" key="2">
    <source>
        <dbReference type="ARBA" id="ARBA00022777"/>
    </source>
</evidence>
<name>A0AA37WZ06_9RHOB</name>
<evidence type="ECO:0000313" key="4">
    <source>
        <dbReference type="EMBL" id="GLS85219.1"/>
    </source>
</evidence>
<reference evidence="4 5" key="1">
    <citation type="journal article" date="2014" name="Int. J. Syst. Evol. Microbiol.">
        <title>Complete genome sequence of Corynebacterium casei LMG S-19264T (=DSM 44701T), isolated from a smear-ripened cheese.</title>
        <authorList>
            <consortium name="US DOE Joint Genome Institute (JGI-PGF)"/>
            <person name="Walter F."/>
            <person name="Albersmeier A."/>
            <person name="Kalinowski J."/>
            <person name="Ruckert C."/>
        </authorList>
    </citation>
    <scope>NUCLEOTIDE SEQUENCE [LARGE SCALE GENOMIC DNA]</scope>
    <source>
        <strain evidence="4 5">NBRC 111766</strain>
    </source>
</reference>